<protein>
    <submittedName>
        <fullName evidence="1">Uncharacterized protein</fullName>
    </submittedName>
</protein>
<reference evidence="1" key="1">
    <citation type="submission" date="2014-11" db="EMBL/GenBank/DDBJ databases">
        <authorList>
            <person name="Amaro Gonzalez C."/>
        </authorList>
    </citation>
    <scope>NUCLEOTIDE SEQUENCE</scope>
</reference>
<proteinExistence type="predicted"/>
<name>A0A0E9SIC3_ANGAN</name>
<organism evidence="1">
    <name type="scientific">Anguilla anguilla</name>
    <name type="common">European freshwater eel</name>
    <name type="synonym">Muraena anguilla</name>
    <dbReference type="NCBI Taxonomy" id="7936"/>
    <lineage>
        <taxon>Eukaryota</taxon>
        <taxon>Metazoa</taxon>
        <taxon>Chordata</taxon>
        <taxon>Craniata</taxon>
        <taxon>Vertebrata</taxon>
        <taxon>Euteleostomi</taxon>
        <taxon>Actinopterygii</taxon>
        <taxon>Neopterygii</taxon>
        <taxon>Teleostei</taxon>
        <taxon>Anguilliformes</taxon>
        <taxon>Anguillidae</taxon>
        <taxon>Anguilla</taxon>
    </lineage>
</organism>
<dbReference type="EMBL" id="GBXM01068162">
    <property type="protein sequence ID" value="JAH40415.1"/>
    <property type="molecule type" value="Transcribed_RNA"/>
</dbReference>
<evidence type="ECO:0000313" key="1">
    <source>
        <dbReference type="EMBL" id="JAH40415.1"/>
    </source>
</evidence>
<reference evidence="1" key="2">
    <citation type="journal article" date="2015" name="Fish Shellfish Immunol.">
        <title>Early steps in the European eel (Anguilla anguilla)-Vibrio vulnificus interaction in the gills: Role of the RtxA13 toxin.</title>
        <authorList>
            <person name="Callol A."/>
            <person name="Pajuelo D."/>
            <person name="Ebbesson L."/>
            <person name="Teles M."/>
            <person name="MacKenzie S."/>
            <person name="Amaro C."/>
        </authorList>
    </citation>
    <scope>NUCLEOTIDE SEQUENCE</scope>
</reference>
<dbReference type="AlphaFoldDB" id="A0A0E9SIC3"/>
<accession>A0A0E9SIC3</accession>
<sequence>MLHRVANKESYCIMYY</sequence>